<dbReference type="PROSITE" id="PS51208">
    <property type="entry name" value="AUTOTRANSPORTER"/>
    <property type="match status" value="1"/>
</dbReference>
<evidence type="ECO:0000313" key="4">
    <source>
        <dbReference type="Proteomes" id="UP000231749"/>
    </source>
</evidence>
<dbReference type="NCBIfam" id="NF033175">
    <property type="entry name" value="fuso_auto_Nterm"/>
    <property type="match status" value="1"/>
</dbReference>
<feature type="coiled-coil region" evidence="1">
    <location>
        <begin position="48"/>
        <end position="86"/>
    </location>
</feature>
<dbReference type="EMBL" id="CP024702">
    <property type="protein sequence ID" value="ATV65606.1"/>
    <property type="molecule type" value="Genomic_DNA"/>
</dbReference>
<proteinExistence type="predicted"/>
<accession>A0AAD0F3H2</accession>
<keyword evidence="1" id="KW-0175">Coiled coil</keyword>
<evidence type="ECO:0000313" key="3">
    <source>
        <dbReference type="EMBL" id="ATV65606.1"/>
    </source>
</evidence>
<feature type="domain" description="Autotransporter" evidence="2">
    <location>
        <begin position="1972"/>
        <end position="2265"/>
    </location>
</feature>
<name>A0AAD0F3H2_9FUSO</name>
<protein>
    <submittedName>
        <fullName evidence="3">Autotransporter domain-containing protein</fullName>
    </submittedName>
</protein>
<dbReference type="RefSeq" id="WP_099990338.1">
    <property type="nucleotide sequence ID" value="NZ_CP024702.1"/>
</dbReference>
<reference evidence="4" key="1">
    <citation type="submission" date="2017-11" db="EMBL/GenBank/DDBJ databases">
        <title>Genome sequencing of Fusobacterium periodonticum KCOM 1282.</title>
        <authorList>
            <person name="Kook J.-K."/>
            <person name="Park S.-N."/>
            <person name="Lim Y.K."/>
        </authorList>
    </citation>
    <scope>NUCLEOTIDE SEQUENCE [LARGE SCALE GENOMIC DNA]</scope>
    <source>
        <strain evidence="4">KCOM 1282</strain>
    </source>
</reference>
<dbReference type="InterPro" id="IPR005546">
    <property type="entry name" value="Autotransporte_beta"/>
</dbReference>
<organism evidence="3 4">
    <name type="scientific">Fusobacterium pseudoperiodonticum</name>
    <dbReference type="NCBI Taxonomy" id="2663009"/>
    <lineage>
        <taxon>Bacteria</taxon>
        <taxon>Fusobacteriati</taxon>
        <taxon>Fusobacteriota</taxon>
        <taxon>Fusobacteriia</taxon>
        <taxon>Fusobacteriales</taxon>
        <taxon>Fusobacteriaceae</taxon>
        <taxon>Fusobacterium</taxon>
    </lineage>
</organism>
<dbReference type="InterPro" id="IPR036709">
    <property type="entry name" value="Autotransporte_beta_dom_sf"/>
</dbReference>
<evidence type="ECO:0000259" key="2">
    <source>
        <dbReference type="PROSITE" id="PS51208"/>
    </source>
</evidence>
<sequence>MGNNKLYTVEKKYSGIKYSLGLAILFLMTGLNIFSQEVMTMEEIAKSKETLKSSVGTLQNKIEAARKENNKEINGLRLELIQLMEQGNQVVKSPWASWQFGMNYFYDNWGSSYKGRGDKQGDKVFQRDNTMGRYQANTSNGKYGTTDLDLLSTAEPKSEITVNASIRAKSIDKEAPNLQLPRVTPPASPQLNLALESPAAIPTIEVEAPKITLSLPEPNASPFTDYSFQNGEQNLEAWRNLGSSSNKTYWNGYNPTTNTYTPEFATGNVKGSGDRPATIIYVNNQGSAPTAAELAADPKDVKGFTLKDITLTGAGNVGAAGQSGSKNGQPKKDGLILIHTVRNGTLKNVTGNLYGRTNFLSIETWHAGKLVFDNVNVNIDKNADENMLFYIYPAEYNYTGYWNYVQEGSFLGKVDAKIRSNRNIIYGFMGLTRSFDIDSEGLYELEGSGNIVYSGMGWSPNNKPLIGSQNPAVGGGKTITDTYNTGMVPSIKFTAPPKSYGDNNIILYFSDLIDNSNVNIYASKAGASGTNWAKTTLGIYQGEINAAARIGEKLSIDGGDQSTTRGNQLNYDNSKEFTENNVGIFAQSGQRGEVAGRKITPSEDLGAVGGYNYYDKDHIHNLQIADIDITFGKYARNGIMIAAKNGTAIDVITNNITLDGSNKNIKKGNLVKDYTLATGATSLKVSDDASHNEVATGTIIALAQGTWDDNNDKQNMSPTTKTTFSKLPSKIDIGTEVKMSARYGEDKDANGNTVKFYPIAYVADKGIINTKKTTAYGYGSVIAYALNGGNIKIDGDVEAKDAWATNMVDKSLLYKNIGAYAIGSAASNQIKDETTGTLFANPVGSNVTITGNATINGLAALADGAEAKVSLEGTNNVINTGTEGGLFATNGGTVEFNGGTIVNKDNSSDRGLSDNDHKSVVPFYAKNNGKIVFKNATTIEMYDGVVIFGEDSDYTTGIGGTNKYQGMNNVKVKLMKDGINLGVFKGLNNVTWAGNSNLTTYTNTLKTIPKFRDLDPNGKSFKSTLTEGKLTIDSNVNLSDANDGYNNISMERELVTINAGKTVTGNGKGLSMGSNAGAANNLESGYINKGTIDITGGTSSSGVAGINVSYGQILNDTTGIVKVDNGAGLYGTNGSKIVNKGTVTVTGSGTGIAGLGKGNATPAITYGNGKVEIVNDGTINITGANSTAIYAENNNGAAQADVTITNNKSLTLGDNSSGIVLKSGSGVGGLINVSGTGNSDIKVGTNGFGIYAEDSQVTLNTDYGVETADNGVGIYTTGNSSVPGNHTLNYKYSGSTTGSGIATLYSGANATNNLNINLDNSTNTTAGMVGIFANGGGNFTNTGNVVGTSTAAEFGIVADQNTNVVNSGNITLGNANNLTKPNVGIYTRTVNSITNTGNVSVGDNSIALYGYDVNHTNGNITAGNNGMGIFSKGGNISLTSGSLVVGTNNAVGVFASGANQTITSTNSMTIGDTSYGFVIKGTGHNLTTDNGTVTLGNDSVFAYSDKPGTMTNRTQLVSTGSGNYGLYSAGNIKNLADINFGSGEGNVGIYSIGGTAVNGDTALGIRPRITVSGSDTTNQLYGIGMAAGDYNNNKSGSIENYGTIDVLKDNSIGMYAIGSGSTTKNYGTINLSGKNTTGMYLDQNAIGENYGTITTVPNSTNDGIKGVVALNGAIFKNYGNITINSPNGIGYYYVNTQTYENHGGSITVSGANAKETEVATQNDTGKGVKGIKIVAPGAGVTTATVIREGKTVEPIHIDTTIASPAATTVTVGSTTLDLTNRLVTMENEARASEIGMYVDTSGVKYTNPIQGLHHLTGLKKIDLIFGPEAAKYTSEKDIEIGQNILKPYNDTISQVTATSGGNIKWELSASSLTWIATATQNPDFTIAKLYISKVPYTSFAKDKDTQSFLDGLEQRYGVEKDGSRERTLFDKLNNLGKGEAHIFAQAIDQMKGHQYSNVQQRIQATGNILDKEFNYLRSEWQTVSKDSNKVKVFGARGEYNTDTAGVIDYKNNAYGVAYVHEDETVRLGETVGWYAGVVENKLKFKDLGSSKEDQLQGKVGIFKSVPFDENNSLNWTISGDIFVGYNKMNRRFLVVDEVFSAKSRYYTYGLGVKNEISKSFRLSESFSFIPHAGLKLEYGRFNKIKEKSGEIRLEVKGNDYLSVKPEIGAELAFKQYSGRKTVRVGVSVAYENELGKVANAHNKARVAYTTADWYNLRGEKEDRRGNVKTDLNIGVDNQRIGVTGNVGYDTKGSNIRGGLGLRVIF</sequence>
<dbReference type="SUPFAM" id="SSF103515">
    <property type="entry name" value="Autotransporter"/>
    <property type="match status" value="1"/>
</dbReference>
<evidence type="ECO:0000256" key="1">
    <source>
        <dbReference type="SAM" id="Coils"/>
    </source>
</evidence>
<dbReference type="InterPro" id="IPR053787">
    <property type="entry name" value="Autotransptr-assoc_N"/>
</dbReference>
<dbReference type="Pfam" id="PF03797">
    <property type="entry name" value="Autotransporter"/>
    <property type="match status" value="1"/>
</dbReference>
<dbReference type="SMART" id="SM00869">
    <property type="entry name" value="Autotransporter"/>
    <property type="match status" value="1"/>
</dbReference>
<gene>
    <name evidence="3" type="ORF">CTM86_02870</name>
</gene>
<dbReference type="Proteomes" id="UP000231749">
    <property type="component" value="Chromosome"/>
</dbReference>